<accession>A0ABN8R482</accession>
<keyword evidence="2" id="KW-1185">Reference proteome</keyword>
<name>A0ABN8R482_9CNID</name>
<proteinExistence type="predicted"/>
<dbReference type="EMBL" id="CALNXK010000188">
    <property type="protein sequence ID" value="CAH3174198.1"/>
    <property type="molecule type" value="Genomic_DNA"/>
</dbReference>
<comment type="caution">
    <text evidence="1">The sequence shown here is derived from an EMBL/GenBank/DDBJ whole genome shotgun (WGS) entry which is preliminary data.</text>
</comment>
<dbReference type="Proteomes" id="UP001159405">
    <property type="component" value="Unassembled WGS sequence"/>
</dbReference>
<reference evidence="1 2" key="1">
    <citation type="submission" date="2022-05" db="EMBL/GenBank/DDBJ databases">
        <authorList>
            <consortium name="Genoscope - CEA"/>
            <person name="William W."/>
        </authorList>
    </citation>
    <scope>NUCLEOTIDE SEQUENCE [LARGE SCALE GENOMIC DNA]</scope>
</reference>
<organism evidence="1 2">
    <name type="scientific">Porites lobata</name>
    <dbReference type="NCBI Taxonomy" id="104759"/>
    <lineage>
        <taxon>Eukaryota</taxon>
        <taxon>Metazoa</taxon>
        <taxon>Cnidaria</taxon>
        <taxon>Anthozoa</taxon>
        <taxon>Hexacorallia</taxon>
        <taxon>Scleractinia</taxon>
        <taxon>Fungiina</taxon>
        <taxon>Poritidae</taxon>
        <taxon>Porites</taxon>
    </lineage>
</organism>
<gene>
    <name evidence="1" type="ORF">PLOB_00014666</name>
</gene>
<evidence type="ECO:0000313" key="2">
    <source>
        <dbReference type="Proteomes" id="UP001159405"/>
    </source>
</evidence>
<evidence type="ECO:0000313" key="1">
    <source>
        <dbReference type="EMBL" id="CAH3174198.1"/>
    </source>
</evidence>
<sequence length="149" mass="17414">MYSPRRSFQAALTTYNVYLLWMSIVTGVRAGNIKYVCPKEMVQLDCDPQLEQAIQSGDFKELSWTVNDLRNKSEFGQTVAYCNEYLFCNTDDHFGKFEKRIKMKKYPDNGVLNVEQLNKDDFLTFTCLVKRKDRVVYHQVHLNSSVTCE</sequence>
<protein>
    <submittedName>
        <fullName evidence="1">Uncharacterized protein</fullName>
    </submittedName>
</protein>